<evidence type="ECO:0000313" key="2">
    <source>
        <dbReference type="EMBL" id="QHS93554.1"/>
    </source>
</evidence>
<protein>
    <submittedName>
        <fullName evidence="2">Uncharacterized protein</fullName>
    </submittedName>
</protein>
<reference evidence="2" key="1">
    <citation type="journal article" date="2020" name="Nature">
        <title>Giant virus diversity and host interactions through global metagenomics.</title>
        <authorList>
            <person name="Schulz F."/>
            <person name="Roux S."/>
            <person name="Paez-Espino D."/>
            <person name="Jungbluth S."/>
            <person name="Walsh D.A."/>
            <person name="Denef V.J."/>
            <person name="McMahon K.D."/>
            <person name="Konstantinidis K.T."/>
            <person name="Eloe-Fadrosh E.A."/>
            <person name="Kyrpides N.C."/>
            <person name="Woyke T."/>
        </authorList>
    </citation>
    <scope>NUCLEOTIDE SEQUENCE</scope>
    <source>
        <strain evidence="2">GVMAG-M-3300018080-19</strain>
    </source>
</reference>
<organism evidence="2">
    <name type="scientific">viral metagenome</name>
    <dbReference type="NCBI Taxonomy" id="1070528"/>
    <lineage>
        <taxon>unclassified sequences</taxon>
        <taxon>metagenomes</taxon>
        <taxon>organismal metagenomes</taxon>
    </lineage>
</organism>
<accession>A0A6C0BPI9</accession>
<name>A0A6C0BPI9_9ZZZZ</name>
<feature type="region of interest" description="Disordered" evidence="1">
    <location>
        <begin position="297"/>
        <end position="330"/>
    </location>
</feature>
<sequence length="330" mass="37416">MIPGNTFLPSLGPVDTSLQPEALEARVKYWIARLPCNTDPTFQLYLRDISRVWDPEDFKIPGRRPVTLGPPQQVVSTDWDFKPSQVIPTSSQNICTAGVLNMPIKYPGSPVMLPRCLHPIKDLVKDVLAIELALKRKYLPQLYDRYWCYITVDTRIVPPGEKQRNGGLHVDGFQGQRYVTKLPNDHSFLYTSDMPTWFTDEAYNPPPNYNINWFEGPGSFTEMITSQFAGPIQELCMISGLQIHEAGHNPTLKPRPRFFFRAEFVLKHYDRLGDTINPLLGQFEHYVDRSIQSTLPVDASQSQGGHFGAVKENCSGEPPDLPRPPVTHPE</sequence>
<dbReference type="AlphaFoldDB" id="A0A6C0BPI9"/>
<dbReference type="EMBL" id="MN739207">
    <property type="protein sequence ID" value="QHS93554.1"/>
    <property type="molecule type" value="Genomic_DNA"/>
</dbReference>
<evidence type="ECO:0000256" key="1">
    <source>
        <dbReference type="SAM" id="MobiDB-lite"/>
    </source>
</evidence>
<proteinExistence type="predicted"/>
<feature type="compositionally biased region" description="Pro residues" evidence="1">
    <location>
        <begin position="319"/>
        <end position="330"/>
    </location>
</feature>